<keyword evidence="6" id="KW-1185">Reference proteome</keyword>
<keyword evidence="3" id="KW-0418">Kinase</keyword>
<evidence type="ECO:0000256" key="1">
    <source>
        <dbReference type="ARBA" id="ARBA00022679"/>
    </source>
</evidence>
<protein>
    <recommendedName>
        <fullName evidence="4">Carbohydrate kinase PfkB domain-containing protein</fullName>
    </recommendedName>
</protein>
<dbReference type="InterPro" id="IPR011611">
    <property type="entry name" value="PfkB_dom"/>
</dbReference>
<reference evidence="5 6" key="1">
    <citation type="submission" date="2021-07" db="EMBL/GenBank/DDBJ databases">
        <title>The Aristolochia fimbriata genome: insights into angiosperm evolution, floral development and chemical biosynthesis.</title>
        <authorList>
            <person name="Jiao Y."/>
        </authorList>
    </citation>
    <scope>NUCLEOTIDE SEQUENCE [LARGE SCALE GENOMIC DNA]</scope>
    <source>
        <strain evidence="5">IBCAS-2021</strain>
        <tissue evidence="5">Leaf</tissue>
    </source>
</reference>
<dbReference type="InterPro" id="IPR002173">
    <property type="entry name" value="Carboh/pur_kinase_PfkB_CS"/>
</dbReference>
<feature type="domain" description="Carbohydrate kinase PfkB" evidence="4">
    <location>
        <begin position="44"/>
        <end position="301"/>
    </location>
</feature>
<dbReference type="Proteomes" id="UP000825729">
    <property type="component" value="Unassembled WGS sequence"/>
</dbReference>
<dbReference type="PROSITE" id="PS00584">
    <property type="entry name" value="PFKB_KINASES_2"/>
    <property type="match status" value="1"/>
</dbReference>
<evidence type="ECO:0000313" key="5">
    <source>
        <dbReference type="EMBL" id="KAG9440944.1"/>
    </source>
</evidence>
<keyword evidence="2" id="KW-0479">Metal-binding</keyword>
<dbReference type="PROSITE" id="PS00583">
    <property type="entry name" value="PFKB_KINASES_1"/>
    <property type="match status" value="1"/>
</dbReference>
<dbReference type="GO" id="GO:0046872">
    <property type="term" value="F:metal ion binding"/>
    <property type="evidence" value="ECO:0007669"/>
    <property type="project" value="UniProtKB-KW"/>
</dbReference>
<gene>
    <name evidence="5" type="ORF">H6P81_021109</name>
</gene>
<dbReference type="PANTHER" id="PTHR42909">
    <property type="entry name" value="ZGC:136858"/>
    <property type="match status" value="1"/>
</dbReference>
<dbReference type="InterPro" id="IPR029056">
    <property type="entry name" value="Ribokinase-like"/>
</dbReference>
<organism evidence="5 6">
    <name type="scientific">Aristolochia fimbriata</name>
    <name type="common">White veined hardy Dutchman's pipe vine</name>
    <dbReference type="NCBI Taxonomy" id="158543"/>
    <lineage>
        <taxon>Eukaryota</taxon>
        <taxon>Viridiplantae</taxon>
        <taxon>Streptophyta</taxon>
        <taxon>Embryophyta</taxon>
        <taxon>Tracheophyta</taxon>
        <taxon>Spermatophyta</taxon>
        <taxon>Magnoliopsida</taxon>
        <taxon>Magnoliidae</taxon>
        <taxon>Piperales</taxon>
        <taxon>Aristolochiaceae</taxon>
        <taxon>Aristolochia</taxon>
    </lineage>
</organism>
<dbReference type="EMBL" id="JAINDJ010000008">
    <property type="protein sequence ID" value="KAG9440944.1"/>
    <property type="molecule type" value="Genomic_DNA"/>
</dbReference>
<dbReference type="GO" id="GO:0016301">
    <property type="term" value="F:kinase activity"/>
    <property type="evidence" value="ECO:0007669"/>
    <property type="project" value="UniProtKB-KW"/>
</dbReference>
<dbReference type="GO" id="GO:0016798">
    <property type="term" value="F:hydrolase activity, acting on glycosyl bonds"/>
    <property type="evidence" value="ECO:0007669"/>
    <property type="project" value="TreeGrafter"/>
</dbReference>
<dbReference type="AlphaFoldDB" id="A0AAV7DWP4"/>
<evidence type="ECO:0000256" key="3">
    <source>
        <dbReference type="ARBA" id="ARBA00022777"/>
    </source>
</evidence>
<dbReference type="Gene3D" id="3.40.1190.20">
    <property type="match status" value="1"/>
</dbReference>
<dbReference type="PANTHER" id="PTHR42909:SF1">
    <property type="entry name" value="CARBOHYDRATE KINASE PFKB DOMAIN-CONTAINING PROTEIN"/>
    <property type="match status" value="1"/>
</dbReference>
<comment type="caution">
    <text evidence="5">The sequence shown here is derived from an EMBL/GenBank/DDBJ whole genome shotgun (WGS) entry which is preliminary data.</text>
</comment>
<dbReference type="GO" id="GO:0004730">
    <property type="term" value="F:pseudouridylate synthase activity"/>
    <property type="evidence" value="ECO:0007669"/>
    <property type="project" value="TreeGrafter"/>
</dbReference>
<dbReference type="CDD" id="cd01941">
    <property type="entry name" value="YeiC_kinase_like"/>
    <property type="match status" value="1"/>
</dbReference>
<evidence type="ECO:0000259" key="4">
    <source>
        <dbReference type="Pfam" id="PF00294"/>
    </source>
</evidence>
<sequence>MEDSVRRRLDSISRHLLSWKSDPQILRANSVRSVQLKAVSSVPVVIGGMVLDIHAKPSTLAKPGTTTPGKITWLSGGVARNIAECMSKLGTKPFMISVLGLDVPGQFLLNAWSSSGLSTEGIQKHEDITTPVVSNIFDLDGELAAGVASVQTVEEKLTPEWIWHFRDTIHSAPLVMVDANMKPCSLEAACQIAEDAGVPLWFEPVSVTKSKRVVSIANSITCTSPNQDELLVMANALSSGNKLFSIQNLQKVRQEGSLESLMHILEPGICLLLEKGIKIVVLTLGLHGVLLCSRGGPNYMRSAMRDPKNHKSNSYRSLLYEVVSSSCPPDQFVCVERLKQHNSHPYIVHFPALPASVVSVTGAGDCLVGGILASICAGLDIMQSVAVGIAAAKGAVEAVGNVPSELCVERVADDAKKTYFSAKEVECLTQIHG</sequence>
<evidence type="ECO:0000256" key="2">
    <source>
        <dbReference type="ARBA" id="ARBA00022723"/>
    </source>
</evidence>
<evidence type="ECO:0000313" key="6">
    <source>
        <dbReference type="Proteomes" id="UP000825729"/>
    </source>
</evidence>
<accession>A0AAV7DWP4</accession>
<keyword evidence="1" id="KW-0808">Transferase</keyword>
<name>A0AAV7DWP4_ARIFI</name>
<proteinExistence type="predicted"/>
<dbReference type="GO" id="GO:0005737">
    <property type="term" value="C:cytoplasm"/>
    <property type="evidence" value="ECO:0007669"/>
    <property type="project" value="TreeGrafter"/>
</dbReference>
<feature type="domain" description="Carbohydrate kinase PfkB" evidence="4">
    <location>
        <begin position="348"/>
        <end position="400"/>
    </location>
</feature>
<dbReference type="SUPFAM" id="SSF53613">
    <property type="entry name" value="Ribokinase-like"/>
    <property type="match status" value="1"/>
</dbReference>
<dbReference type="Pfam" id="PF00294">
    <property type="entry name" value="PfkB"/>
    <property type="match status" value="2"/>
</dbReference>